<dbReference type="OrthoDB" id="583532at2"/>
<dbReference type="Proteomes" id="UP000249364">
    <property type="component" value="Unassembled WGS sequence"/>
</dbReference>
<keyword evidence="3" id="KW-0238">DNA-binding</keyword>
<dbReference type="InterPro" id="IPR021104">
    <property type="entry name" value="KfrA_DNA-bd_N"/>
</dbReference>
<dbReference type="Pfam" id="PF11740">
    <property type="entry name" value="KfrA_N"/>
    <property type="match status" value="1"/>
</dbReference>
<dbReference type="Gene3D" id="1.10.287.1490">
    <property type="match status" value="1"/>
</dbReference>
<protein>
    <submittedName>
        <fullName evidence="3">Plasmid replication DNA-binding protein KfrA</fullName>
    </submittedName>
</protein>
<feature type="coiled-coil region" evidence="1">
    <location>
        <begin position="92"/>
        <end position="193"/>
    </location>
</feature>
<evidence type="ECO:0000256" key="1">
    <source>
        <dbReference type="SAM" id="Coils"/>
    </source>
</evidence>
<dbReference type="STRING" id="121821.GCA_001870675_01158"/>
<proteinExistence type="predicted"/>
<dbReference type="AlphaFoldDB" id="A0A2W7PJ35"/>
<sequence length="202" mass="22048">MPRSPLITPDAVDRAAQALVARGQPVTNQAIHALLGGGSMSTLVPLVRAWKEAQKERAELDTIEIPEEVLGHARDLAGRIWRDALAEASVASDALRREYRASQQKAAETQSELLDTLNQAEVRHQDLEREIADLRSQIDTLRSAHDAQALDLARAQSTIEALKEKVAMLEGTITKAEARAERAEERLALVAQGNAGTSPRRP</sequence>
<name>A0A2W7PJ35_9RHOB</name>
<evidence type="ECO:0000313" key="4">
    <source>
        <dbReference type="Proteomes" id="UP000249364"/>
    </source>
</evidence>
<gene>
    <name evidence="3" type="ORF">LY56_03509</name>
</gene>
<keyword evidence="1" id="KW-0175">Coiled coil</keyword>
<organism evidence="3 4">
    <name type="scientific">Roseinatronobacter thiooxidans</name>
    <dbReference type="NCBI Taxonomy" id="121821"/>
    <lineage>
        <taxon>Bacteria</taxon>
        <taxon>Pseudomonadati</taxon>
        <taxon>Pseudomonadota</taxon>
        <taxon>Alphaproteobacteria</taxon>
        <taxon>Rhodobacterales</taxon>
        <taxon>Paracoccaceae</taxon>
        <taxon>Roseinatronobacter</taxon>
    </lineage>
</organism>
<evidence type="ECO:0000259" key="2">
    <source>
        <dbReference type="Pfam" id="PF11740"/>
    </source>
</evidence>
<reference evidence="3 4" key="1">
    <citation type="submission" date="2018-06" db="EMBL/GenBank/DDBJ databases">
        <title>Genomic Encyclopedia of Archaeal and Bacterial Type Strains, Phase II (KMG-II): from individual species to whole genera.</title>
        <authorList>
            <person name="Goeker M."/>
        </authorList>
    </citation>
    <scope>NUCLEOTIDE SEQUENCE [LARGE SCALE GENOMIC DNA]</scope>
    <source>
        <strain evidence="3 4">DSM 13087</strain>
    </source>
</reference>
<comment type="caution">
    <text evidence="3">The sequence shown here is derived from an EMBL/GenBank/DDBJ whole genome shotgun (WGS) entry which is preliminary data.</text>
</comment>
<dbReference type="EMBL" id="QKZQ01000035">
    <property type="protein sequence ID" value="PZX36251.1"/>
    <property type="molecule type" value="Genomic_DNA"/>
</dbReference>
<evidence type="ECO:0000313" key="3">
    <source>
        <dbReference type="EMBL" id="PZX36251.1"/>
    </source>
</evidence>
<feature type="domain" description="KfrA N-terminal DNA-binding" evidence="2">
    <location>
        <begin position="9"/>
        <end position="119"/>
    </location>
</feature>
<accession>A0A2W7PJ35</accession>
<keyword evidence="4" id="KW-1185">Reference proteome</keyword>
<dbReference type="RefSeq" id="WP_111361485.1">
    <property type="nucleotide sequence ID" value="NZ_QKZQ01000035.1"/>
</dbReference>
<dbReference type="GO" id="GO:0003677">
    <property type="term" value="F:DNA binding"/>
    <property type="evidence" value="ECO:0007669"/>
    <property type="project" value="UniProtKB-KW"/>
</dbReference>